<dbReference type="Gene3D" id="1.10.418.10">
    <property type="entry name" value="Calponin-like domain"/>
    <property type="match status" value="1"/>
</dbReference>
<dbReference type="EMBL" id="BAABUK010000013">
    <property type="protein sequence ID" value="GAA5812435.1"/>
    <property type="molecule type" value="Genomic_DNA"/>
</dbReference>
<evidence type="ECO:0008006" key="6">
    <source>
        <dbReference type="Google" id="ProtNLM"/>
    </source>
</evidence>
<dbReference type="InterPro" id="IPR036872">
    <property type="entry name" value="CH_dom_sf"/>
</dbReference>
<dbReference type="InterPro" id="IPR008936">
    <property type="entry name" value="Rho_GTPase_activation_prot"/>
</dbReference>
<dbReference type="SUPFAM" id="SSF47576">
    <property type="entry name" value="Calponin-homology domain, CH-domain"/>
    <property type="match status" value="1"/>
</dbReference>
<proteinExistence type="predicted"/>
<gene>
    <name evidence="4" type="ORF">MFLAVUS_005891</name>
</gene>
<dbReference type="SUPFAM" id="SSF48350">
    <property type="entry name" value="GTPase activation domain, GAP"/>
    <property type="match status" value="1"/>
</dbReference>
<feature type="domain" description="Calponin-homology (CH)" evidence="3">
    <location>
        <begin position="61"/>
        <end position="175"/>
    </location>
</feature>
<dbReference type="PANTHER" id="PTHR14149">
    <property type="entry name" value="RAS GTPASE-ACTIVATING PROTEIN WITH IQ MOTIF"/>
    <property type="match status" value="1"/>
</dbReference>
<dbReference type="Pfam" id="PF03836">
    <property type="entry name" value="RasGAP_C"/>
    <property type="match status" value="1"/>
</dbReference>
<evidence type="ECO:0000313" key="4">
    <source>
        <dbReference type="EMBL" id="GAA5812435.1"/>
    </source>
</evidence>
<dbReference type="SUPFAM" id="SSF143885">
    <property type="entry name" value="RGC domain-like"/>
    <property type="match status" value="1"/>
</dbReference>
<reference evidence="4 5" key="1">
    <citation type="submission" date="2024-04" db="EMBL/GenBank/DDBJ databases">
        <title>genome sequences of Mucor flavus KT1a and Helicostylum pulchrum KT1b strains isolated from the surface of a dry-aged beef.</title>
        <authorList>
            <person name="Toyotome T."/>
            <person name="Hosono M."/>
            <person name="Torimaru M."/>
            <person name="Fukuda K."/>
            <person name="Mikami N."/>
        </authorList>
    </citation>
    <scope>NUCLEOTIDE SEQUENCE [LARGE SCALE GENOMIC DNA]</scope>
    <source>
        <strain evidence="4 5">KT1a</strain>
    </source>
</reference>
<comment type="caution">
    <text evidence="4">The sequence shown here is derived from an EMBL/GenBank/DDBJ whole genome shotgun (WGS) entry which is preliminary data.</text>
</comment>
<accession>A0ABP9Z025</accession>
<dbReference type="SMART" id="SM00033">
    <property type="entry name" value="CH"/>
    <property type="match status" value="1"/>
</dbReference>
<dbReference type="InterPro" id="IPR001936">
    <property type="entry name" value="RasGAP_dom"/>
</dbReference>
<dbReference type="CDD" id="cd21206">
    <property type="entry name" value="CH_IQGAP"/>
    <property type="match status" value="1"/>
</dbReference>
<dbReference type="InterPro" id="IPR000593">
    <property type="entry name" value="RasGAP_C"/>
</dbReference>
<dbReference type="PROSITE" id="PS50021">
    <property type="entry name" value="CH"/>
    <property type="match status" value="1"/>
</dbReference>
<dbReference type="Gene3D" id="1.10.506.10">
    <property type="entry name" value="GTPase Activation - p120gap, domain 1"/>
    <property type="match status" value="1"/>
</dbReference>
<sequence>MQPTISLPQDVSLAEKDSKAVAGTNRLHLLRVQAKNDGRWADKMRNFLQVHEYLCHIGEAIDNPCYTLRWIESFLNEKIDDNDNREASIVQLEQTLHDGVVLAKLARRIQPSSITSIISGDAKFKFLRSNNINAFLSVIKQVGLPTIFWFEFVDLFDGKNMPKVIYCIHALSHLLHSNQIAPQIKNLDGEFNFSDDILVATQRNLEKSGAVMPNFSNLGPSLQKELDGGGNGSGGSGKKKSFTFRPIEEPLINEDELMPKIRHIRRNTPDLIVADLYDSDTESRTSASDHQETLGITTMQRLQFLDAAGDSSISSSDSEMEYYHNESGESDFEDQEEEVRATVLEHHFTAPTNNKVLVSAQGCIRTFMARTKLQKIKDEYRYQSMQSNIQKTQTRIEKSTHHLQFGQKSREYFTCPDDWATALQAMIRRLLAMRQLDSMHQIQQVENQRAGLLRMEGQASAQYQESAYQRLKSDKNPSIGTVKSVLHMLSNNDVDFNEDLIIEDLRQKVIESIRENNQLDNQVSTIDIQIALLLKNAVTLDEVVKLSNAFLNPNRKKQQQQRFSQLVSSSASNSPYDLRGVDKTNRDKLELYQQLVFLLQTEPIYLARLMSNTGAQVYGEKKGQRKMDATVLALFGYGTNAREECLLINLCKACIIQEMKRVKSPQEFMRGNYTFMKLVVQVNRGAKEREFFTSLFESLIKKVTHNNELDLETNPMVIYQKILSQEESKTGNPSDKPFHINHSQALQIPEVLHALSNHLETLRNLTEDFLTAIIKTVDSMPYGMRAIARELRVVMEENFPDEAPEEIIKILGNFVYYRYLSPAITAPEQYVSLNHEVSSLQRKNLAEVSKMLQQISIGKDFDPRNVELGALNGYIKSANQRFTQWFMDLTDVVEPEQHFGMDQLSDYTNTQKPTIYVHPTELYHIHQLLEENLDSVERQSNGILHSILSDLGDAPTDVNMSVPLHVLRLELSDRSDGIPNESGGDIKKLLLDTKRLVILVIQVQSGPTLEHIFNDPVTDEHESIWEIVREQQFPSEGTEKEIEMAIRERNFKFGYQNAAMDVKSLNFEKLKSFASKLHAYLLQHHVIPESPGYQSIINMIAVDITKKGERRKLRNAEIKKLQNILLHLDEKRQFLVGQGTSYKEYLDGCMNNMAERRGKKQKFVFPFTKQYFHMKNLKSHGLVPQFGSFKYSAKTLFDRGIILDLSGVSKKLYTRITLILSMDRAGIITFEGYFPLMNTQDLRVDVHYEELLQTQYEGVQTMKVLDGMATVNVNLLIYLINKK</sequence>
<feature type="domain" description="Ras-GAP" evidence="2">
    <location>
        <begin position="642"/>
        <end position="857"/>
    </location>
</feature>
<dbReference type="SMART" id="SM00323">
    <property type="entry name" value="RasGAP"/>
    <property type="match status" value="1"/>
</dbReference>
<organism evidence="4 5">
    <name type="scientific">Mucor flavus</name>
    <dbReference type="NCBI Taxonomy" id="439312"/>
    <lineage>
        <taxon>Eukaryota</taxon>
        <taxon>Fungi</taxon>
        <taxon>Fungi incertae sedis</taxon>
        <taxon>Mucoromycota</taxon>
        <taxon>Mucoromycotina</taxon>
        <taxon>Mucoromycetes</taxon>
        <taxon>Mucorales</taxon>
        <taxon>Mucorineae</taxon>
        <taxon>Mucoraceae</taxon>
        <taxon>Mucor</taxon>
    </lineage>
</organism>
<feature type="region of interest" description="Disordered" evidence="1">
    <location>
        <begin position="222"/>
        <end position="241"/>
    </location>
</feature>
<dbReference type="PANTHER" id="PTHR14149:SF14">
    <property type="entry name" value="CALPONIN-HOMOLOGY (CH) DOMAIN-CONTAINING PROTEIN"/>
    <property type="match status" value="1"/>
</dbReference>
<evidence type="ECO:0000259" key="3">
    <source>
        <dbReference type="PROSITE" id="PS50021"/>
    </source>
</evidence>
<evidence type="ECO:0000313" key="5">
    <source>
        <dbReference type="Proteomes" id="UP001473302"/>
    </source>
</evidence>
<evidence type="ECO:0000259" key="2">
    <source>
        <dbReference type="PROSITE" id="PS50018"/>
    </source>
</evidence>
<dbReference type="Proteomes" id="UP001473302">
    <property type="component" value="Unassembled WGS sequence"/>
</dbReference>
<name>A0ABP9Z025_9FUNG</name>
<evidence type="ECO:0000256" key="1">
    <source>
        <dbReference type="SAM" id="MobiDB-lite"/>
    </source>
</evidence>
<dbReference type="Pfam" id="PF00616">
    <property type="entry name" value="RasGAP"/>
    <property type="match status" value="1"/>
</dbReference>
<dbReference type="PROSITE" id="PS50018">
    <property type="entry name" value="RAS_GTPASE_ACTIV_2"/>
    <property type="match status" value="1"/>
</dbReference>
<dbReference type="InterPro" id="IPR001715">
    <property type="entry name" value="CH_dom"/>
</dbReference>
<keyword evidence="5" id="KW-1185">Reference proteome</keyword>
<protein>
    <recommendedName>
        <fullName evidence="6">Ras GTPase-activating-like protein IQGAP1</fullName>
    </recommendedName>
</protein>
<dbReference type="Pfam" id="PF00307">
    <property type="entry name" value="CH"/>
    <property type="match status" value="1"/>
</dbReference>